<dbReference type="AlphaFoldDB" id="A0AAV6JHH7"/>
<sequence>MRINCWKIYCGHYFRSWCQQQFSQGRKLWNMGNRLLMEMLLRVKFPAFLVCSYFHLLFSLIKQRVFSCHVYFRQSGECVIILKTGSLHRPGLTLILANSSLTIRVLATRSTCLE</sequence>
<proteinExistence type="predicted"/>
<gene>
    <name evidence="2" type="ORF">RHGRI_019716</name>
</gene>
<keyword evidence="3" id="KW-1185">Reference proteome</keyword>
<feature type="transmembrane region" description="Helical" evidence="1">
    <location>
        <begin position="39"/>
        <end position="61"/>
    </location>
</feature>
<dbReference type="EMBL" id="JACTNZ010000007">
    <property type="protein sequence ID" value="KAG5539253.1"/>
    <property type="molecule type" value="Genomic_DNA"/>
</dbReference>
<organism evidence="2 3">
    <name type="scientific">Rhododendron griersonianum</name>
    <dbReference type="NCBI Taxonomy" id="479676"/>
    <lineage>
        <taxon>Eukaryota</taxon>
        <taxon>Viridiplantae</taxon>
        <taxon>Streptophyta</taxon>
        <taxon>Embryophyta</taxon>
        <taxon>Tracheophyta</taxon>
        <taxon>Spermatophyta</taxon>
        <taxon>Magnoliopsida</taxon>
        <taxon>eudicotyledons</taxon>
        <taxon>Gunneridae</taxon>
        <taxon>Pentapetalae</taxon>
        <taxon>asterids</taxon>
        <taxon>Ericales</taxon>
        <taxon>Ericaceae</taxon>
        <taxon>Ericoideae</taxon>
        <taxon>Rhodoreae</taxon>
        <taxon>Rhododendron</taxon>
    </lineage>
</organism>
<keyword evidence="1" id="KW-1133">Transmembrane helix</keyword>
<evidence type="ECO:0000313" key="2">
    <source>
        <dbReference type="EMBL" id="KAG5539252.1"/>
    </source>
</evidence>
<dbReference type="Proteomes" id="UP000823749">
    <property type="component" value="Chromosome 7"/>
</dbReference>
<comment type="caution">
    <text evidence="2">The sequence shown here is derived from an EMBL/GenBank/DDBJ whole genome shotgun (WGS) entry which is preliminary data.</text>
</comment>
<protein>
    <submittedName>
        <fullName evidence="2">Uncharacterized protein</fullName>
    </submittedName>
</protein>
<evidence type="ECO:0000256" key="1">
    <source>
        <dbReference type="SAM" id="Phobius"/>
    </source>
</evidence>
<evidence type="ECO:0000313" key="3">
    <source>
        <dbReference type="Proteomes" id="UP000823749"/>
    </source>
</evidence>
<keyword evidence="1" id="KW-0472">Membrane</keyword>
<name>A0AAV6JHH7_9ERIC</name>
<dbReference type="EMBL" id="JACTNZ010000007">
    <property type="protein sequence ID" value="KAG5539252.1"/>
    <property type="molecule type" value="Genomic_DNA"/>
</dbReference>
<accession>A0AAV6JHH7</accession>
<keyword evidence="1" id="KW-0812">Transmembrane</keyword>
<reference evidence="2" key="1">
    <citation type="submission" date="2020-08" db="EMBL/GenBank/DDBJ databases">
        <title>Plant Genome Project.</title>
        <authorList>
            <person name="Zhang R.-G."/>
        </authorList>
    </citation>
    <scope>NUCLEOTIDE SEQUENCE</scope>
    <source>
        <strain evidence="2">WSP0</strain>
        <tissue evidence="2">Leaf</tissue>
    </source>
</reference>